<dbReference type="STRING" id="1445510.YC6258_01299"/>
<dbReference type="PRINTS" id="PR00394">
    <property type="entry name" value="RHSPROTEIN"/>
</dbReference>
<reference evidence="1 2" key="1">
    <citation type="submission" date="2014-01" db="EMBL/GenBank/DDBJ databases">
        <title>Full genme sequencing of cellulolytic bacterium Gynuella sunshinyii YC6258T gen. nov., sp. nov.</title>
        <authorList>
            <person name="Khan H."/>
            <person name="Chung E.J."/>
            <person name="Chung Y.R."/>
        </authorList>
    </citation>
    <scope>NUCLEOTIDE SEQUENCE [LARGE SCALE GENOMIC DNA]</scope>
    <source>
        <strain evidence="1 2">YC6258</strain>
    </source>
</reference>
<dbReference type="EMBL" id="CP007142">
    <property type="protein sequence ID" value="AJQ93347.1"/>
    <property type="molecule type" value="Genomic_DNA"/>
</dbReference>
<gene>
    <name evidence="1" type="ORF">YC6258_01299</name>
</gene>
<dbReference type="AlphaFoldDB" id="A0A0C5VFL3"/>
<dbReference type="RefSeq" id="WP_052830092.1">
    <property type="nucleotide sequence ID" value="NZ_CP007142.1"/>
</dbReference>
<dbReference type="HOGENOM" id="CLU_557555_0_0_6"/>
<accession>A0A0C5VFL3</accession>
<dbReference type="NCBIfam" id="TIGR03696">
    <property type="entry name" value="Rhs_assc_core"/>
    <property type="match status" value="1"/>
</dbReference>
<keyword evidence="2" id="KW-1185">Reference proteome</keyword>
<evidence type="ECO:0000313" key="1">
    <source>
        <dbReference type="EMBL" id="AJQ93347.1"/>
    </source>
</evidence>
<dbReference type="PANTHER" id="PTHR32305">
    <property type="match status" value="1"/>
</dbReference>
<protein>
    <submittedName>
        <fullName evidence="1">Rhs family protein</fullName>
    </submittedName>
</protein>
<dbReference type="InterPro" id="IPR050708">
    <property type="entry name" value="T6SS_VgrG/RHS"/>
</dbReference>
<dbReference type="InterPro" id="IPR022385">
    <property type="entry name" value="Rhs_assc_core"/>
</dbReference>
<organism evidence="1 2">
    <name type="scientific">Gynuella sunshinyii YC6258</name>
    <dbReference type="NCBI Taxonomy" id="1445510"/>
    <lineage>
        <taxon>Bacteria</taxon>
        <taxon>Pseudomonadati</taxon>
        <taxon>Pseudomonadota</taxon>
        <taxon>Gammaproteobacteria</taxon>
        <taxon>Oceanospirillales</taxon>
        <taxon>Saccharospirillaceae</taxon>
        <taxon>Gynuella</taxon>
    </lineage>
</organism>
<dbReference type="PANTHER" id="PTHR32305:SF15">
    <property type="entry name" value="PROTEIN RHSA-RELATED"/>
    <property type="match status" value="1"/>
</dbReference>
<evidence type="ECO:0000313" key="2">
    <source>
        <dbReference type="Proteomes" id="UP000032266"/>
    </source>
</evidence>
<dbReference type="PATRIC" id="fig|1445510.3.peg.1265"/>
<dbReference type="Proteomes" id="UP000032266">
    <property type="component" value="Chromosome"/>
</dbReference>
<name>A0A0C5VFL3_9GAMM</name>
<proteinExistence type="predicted"/>
<sequence length="489" mass="55122">MTSEFDQNGKQIREYIYLNNMPVAMVAGIGSYQNAQSYVNAVTGSDEIKLHSPKANSFQYLLMNGDGEISAKLQSCSDFIGTERIGLSAAESENEGSPYISVFLERKNSLLMRTNIIKTEDQKNVPIMSFNRKKGDPKTIVEIRNHNGDVEYYEFEDTGPYFKLARSGDDISIFASSNNSSWVKLGEYYLPMDNTILAGIEGTNVDSNSTLNYTIKADDLFYIIPDHLGAPYKLINNQSATVGWEKRNFEIGASPYGDNRLFDGTSLYVGYVQQPLRFPGQYADKETGLYYNWHRYYDPRTGRYVQSDPIGLNGGLNTYAYVGGNPLSYVDPLGLYTEIIIWQPVGKGGSSFGHVSSNVNSTNYSWGHGGWDTLFPKASDYISRQKEFRSGTGVVLNLTPEQENRLVACYARPRDEYSAMNNNCADPHQECLSEVLGYTFLDALFPVDFGERLMDSPYYMGSQFYEGPKRNPWPWPIGDDALWTRPWDN</sequence>
<dbReference type="KEGG" id="gsn:YC6258_01299"/>
<dbReference type="Gene3D" id="2.180.10.10">
    <property type="entry name" value="RHS repeat-associated core"/>
    <property type="match status" value="1"/>
</dbReference>